<dbReference type="PANTHER" id="PTHR30212:SF2">
    <property type="entry name" value="PROTEIN YIIM"/>
    <property type="match status" value="1"/>
</dbReference>
<dbReference type="InterPro" id="IPR006058">
    <property type="entry name" value="2Fe2S_fd_BS"/>
</dbReference>
<name>A0ABW3EM93_9ACTN</name>
<dbReference type="InterPro" id="IPR012675">
    <property type="entry name" value="Beta-grasp_dom_sf"/>
</dbReference>
<reference evidence="3" key="1">
    <citation type="journal article" date="2019" name="Int. J. Syst. Evol. Microbiol.">
        <title>The Global Catalogue of Microorganisms (GCM) 10K type strain sequencing project: providing services to taxonomists for standard genome sequencing and annotation.</title>
        <authorList>
            <consortium name="The Broad Institute Genomics Platform"/>
            <consortium name="The Broad Institute Genome Sequencing Center for Infectious Disease"/>
            <person name="Wu L."/>
            <person name="Ma J."/>
        </authorList>
    </citation>
    <scope>NUCLEOTIDE SEQUENCE [LARGE SCALE GENOMIC DNA]</scope>
    <source>
        <strain evidence="3">JCM 31202</strain>
    </source>
</reference>
<gene>
    <name evidence="2" type="ORF">ACFQ11_09530</name>
</gene>
<dbReference type="PROSITE" id="PS00197">
    <property type="entry name" value="2FE2S_FER_1"/>
    <property type="match status" value="1"/>
</dbReference>
<dbReference type="InterPro" id="IPR036010">
    <property type="entry name" value="2Fe-2S_ferredoxin-like_sf"/>
</dbReference>
<dbReference type="EMBL" id="JBHTJA010000012">
    <property type="protein sequence ID" value="MFD0900630.1"/>
    <property type="molecule type" value="Genomic_DNA"/>
</dbReference>
<sequence length="80" mass="8657">MRARRFTVEPGASILETLRAGGVDLPSSCEEGICGTCETRVLAGEPEHRDHVLTDDERAAGATMMLCVSRSRTPELVLDL</sequence>
<dbReference type="InterPro" id="IPR001041">
    <property type="entry name" value="2Fe-2S_ferredoxin-type"/>
</dbReference>
<evidence type="ECO:0000259" key="1">
    <source>
        <dbReference type="PROSITE" id="PS51085"/>
    </source>
</evidence>
<accession>A0ABW3EM93</accession>
<protein>
    <submittedName>
        <fullName evidence="2">2Fe-2S iron-sulfur cluster-binding protein</fullName>
    </submittedName>
</protein>
<dbReference type="SUPFAM" id="SSF54292">
    <property type="entry name" value="2Fe-2S ferredoxin-like"/>
    <property type="match status" value="1"/>
</dbReference>
<proteinExistence type="predicted"/>
<evidence type="ECO:0000313" key="2">
    <source>
        <dbReference type="EMBL" id="MFD0900630.1"/>
    </source>
</evidence>
<dbReference type="PROSITE" id="PS51085">
    <property type="entry name" value="2FE2S_FER_2"/>
    <property type="match status" value="1"/>
</dbReference>
<dbReference type="PANTHER" id="PTHR30212">
    <property type="entry name" value="PROTEIN YIIM"/>
    <property type="match status" value="1"/>
</dbReference>
<dbReference type="Pfam" id="PF00111">
    <property type="entry name" value="Fer2"/>
    <property type="match status" value="1"/>
</dbReference>
<dbReference type="CDD" id="cd00207">
    <property type="entry name" value="fer2"/>
    <property type="match status" value="1"/>
</dbReference>
<organism evidence="2 3">
    <name type="scientific">Actinomadura sediminis</name>
    <dbReference type="NCBI Taxonomy" id="1038904"/>
    <lineage>
        <taxon>Bacteria</taxon>
        <taxon>Bacillati</taxon>
        <taxon>Actinomycetota</taxon>
        <taxon>Actinomycetes</taxon>
        <taxon>Streptosporangiales</taxon>
        <taxon>Thermomonosporaceae</taxon>
        <taxon>Actinomadura</taxon>
    </lineage>
</organism>
<dbReference type="RefSeq" id="WP_378297629.1">
    <property type="nucleotide sequence ID" value="NZ_JBHTJA010000012.1"/>
</dbReference>
<evidence type="ECO:0000313" key="3">
    <source>
        <dbReference type="Proteomes" id="UP001596972"/>
    </source>
</evidence>
<comment type="caution">
    <text evidence="2">The sequence shown here is derived from an EMBL/GenBank/DDBJ whole genome shotgun (WGS) entry which is preliminary data.</text>
</comment>
<keyword evidence="3" id="KW-1185">Reference proteome</keyword>
<dbReference type="Proteomes" id="UP001596972">
    <property type="component" value="Unassembled WGS sequence"/>
</dbReference>
<dbReference type="Gene3D" id="3.10.20.30">
    <property type="match status" value="1"/>
</dbReference>
<feature type="domain" description="2Fe-2S ferredoxin-type" evidence="1">
    <location>
        <begin position="1"/>
        <end position="80"/>
    </location>
</feature>
<dbReference type="InterPro" id="IPR052353">
    <property type="entry name" value="Benzoxazolinone_Detox_Enz"/>
</dbReference>